<gene>
    <name evidence="8" type="ORF">JRV97_04365</name>
</gene>
<dbReference type="SMART" id="SM00448">
    <property type="entry name" value="REC"/>
    <property type="match status" value="1"/>
</dbReference>
<dbReference type="InterPro" id="IPR025943">
    <property type="entry name" value="Sigma_54_int_dom_ATP-bd_2"/>
</dbReference>
<evidence type="ECO:0000256" key="1">
    <source>
        <dbReference type="ARBA" id="ARBA00022741"/>
    </source>
</evidence>
<dbReference type="Proteomes" id="UP001232493">
    <property type="component" value="Chromosome"/>
</dbReference>
<dbReference type="InterPro" id="IPR002197">
    <property type="entry name" value="HTH_Fis"/>
</dbReference>
<dbReference type="PROSITE" id="PS50110">
    <property type="entry name" value="RESPONSE_REGULATORY"/>
    <property type="match status" value="1"/>
</dbReference>
<evidence type="ECO:0000259" key="6">
    <source>
        <dbReference type="PROSITE" id="PS50045"/>
    </source>
</evidence>
<feature type="domain" description="Sigma-54 factor interaction" evidence="6">
    <location>
        <begin position="141"/>
        <end position="370"/>
    </location>
</feature>
<dbReference type="Pfam" id="PF00072">
    <property type="entry name" value="Response_reg"/>
    <property type="match status" value="1"/>
</dbReference>
<dbReference type="SUPFAM" id="SSF52540">
    <property type="entry name" value="P-loop containing nucleoside triphosphate hydrolases"/>
    <property type="match status" value="1"/>
</dbReference>
<dbReference type="InterPro" id="IPR011006">
    <property type="entry name" value="CheY-like_superfamily"/>
</dbReference>
<keyword evidence="4" id="KW-0804">Transcription</keyword>
<proteinExistence type="predicted"/>
<evidence type="ECO:0000313" key="9">
    <source>
        <dbReference type="Proteomes" id="UP001232493"/>
    </source>
</evidence>
<dbReference type="PANTHER" id="PTHR32071">
    <property type="entry name" value="TRANSCRIPTIONAL REGULATORY PROTEIN"/>
    <property type="match status" value="1"/>
</dbReference>
<dbReference type="Pfam" id="PF00158">
    <property type="entry name" value="Sigma54_activat"/>
    <property type="match status" value="1"/>
</dbReference>
<dbReference type="InterPro" id="IPR027417">
    <property type="entry name" value="P-loop_NTPase"/>
</dbReference>
<dbReference type="Pfam" id="PF02954">
    <property type="entry name" value="HTH_8"/>
    <property type="match status" value="1"/>
</dbReference>
<name>A0ABY8PT35_9BACT</name>
<evidence type="ECO:0000256" key="5">
    <source>
        <dbReference type="PROSITE-ProRule" id="PRU00169"/>
    </source>
</evidence>
<evidence type="ECO:0000256" key="3">
    <source>
        <dbReference type="ARBA" id="ARBA00023015"/>
    </source>
</evidence>
<dbReference type="SMART" id="SM00382">
    <property type="entry name" value="AAA"/>
    <property type="match status" value="1"/>
</dbReference>
<dbReference type="Gene3D" id="1.10.10.60">
    <property type="entry name" value="Homeodomain-like"/>
    <property type="match status" value="1"/>
</dbReference>
<dbReference type="SUPFAM" id="SSF52172">
    <property type="entry name" value="CheY-like"/>
    <property type="match status" value="1"/>
</dbReference>
<accession>A0ABY8PT35</accession>
<dbReference type="Pfam" id="PF25601">
    <property type="entry name" value="AAA_lid_14"/>
    <property type="match status" value="1"/>
</dbReference>
<dbReference type="RefSeq" id="WP_281000554.1">
    <property type="nucleotide sequence ID" value="NZ_CP069362.1"/>
</dbReference>
<dbReference type="PROSITE" id="PS00676">
    <property type="entry name" value="SIGMA54_INTERACT_2"/>
    <property type="match status" value="1"/>
</dbReference>
<reference evidence="8 9" key="1">
    <citation type="submission" date="2021-02" db="EMBL/GenBank/DDBJ databases">
        <title>Characterization of Marinitoga sp. nov. str. BP5-C20A.</title>
        <authorList>
            <person name="Erauso G."/>
            <person name="Postec A."/>
        </authorList>
    </citation>
    <scope>NUCLEOTIDE SEQUENCE [LARGE SCALE GENOMIC DNA]</scope>
    <source>
        <strain evidence="8 9">BP5-C20A</strain>
    </source>
</reference>
<dbReference type="InterPro" id="IPR003593">
    <property type="entry name" value="AAA+_ATPase"/>
</dbReference>
<dbReference type="PROSITE" id="PS00675">
    <property type="entry name" value="SIGMA54_INTERACT_1"/>
    <property type="match status" value="1"/>
</dbReference>
<feature type="modified residue" description="4-aspartylphosphate" evidence="5">
    <location>
        <position position="51"/>
    </location>
</feature>
<dbReference type="InterPro" id="IPR058031">
    <property type="entry name" value="AAA_lid_NorR"/>
</dbReference>
<dbReference type="Gene3D" id="3.40.50.300">
    <property type="entry name" value="P-loop containing nucleotide triphosphate hydrolases"/>
    <property type="match status" value="1"/>
</dbReference>
<keyword evidence="3" id="KW-0805">Transcription regulation</keyword>
<keyword evidence="1" id="KW-0547">Nucleotide-binding</keyword>
<dbReference type="CDD" id="cd00009">
    <property type="entry name" value="AAA"/>
    <property type="match status" value="1"/>
</dbReference>
<dbReference type="EMBL" id="CP069362">
    <property type="protein sequence ID" value="WGS65788.1"/>
    <property type="molecule type" value="Genomic_DNA"/>
</dbReference>
<evidence type="ECO:0000313" key="8">
    <source>
        <dbReference type="EMBL" id="WGS65788.1"/>
    </source>
</evidence>
<evidence type="ECO:0000256" key="4">
    <source>
        <dbReference type="ARBA" id="ARBA00023163"/>
    </source>
</evidence>
<keyword evidence="5" id="KW-0597">Phosphoprotein</keyword>
<dbReference type="PRINTS" id="PR01590">
    <property type="entry name" value="HTHFIS"/>
</dbReference>
<keyword evidence="9" id="KW-1185">Reference proteome</keyword>
<dbReference type="SUPFAM" id="SSF46689">
    <property type="entry name" value="Homeodomain-like"/>
    <property type="match status" value="1"/>
</dbReference>
<dbReference type="InterPro" id="IPR025662">
    <property type="entry name" value="Sigma_54_int_dom_ATP-bd_1"/>
</dbReference>
<dbReference type="Gene3D" id="3.40.50.2300">
    <property type="match status" value="1"/>
</dbReference>
<dbReference type="PROSITE" id="PS50045">
    <property type="entry name" value="SIGMA54_INTERACT_4"/>
    <property type="match status" value="1"/>
</dbReference>
<dbReference type="InterPro" id="IPR002078">
    <property type="entry name" value="Sigma_54_int"/>
</dbReference>
<dbReference type="Gene3D" id="1.10.8.60">
    <property type="match status" value="1"/>
</dbReference>
<protein>
    <submittedName>
        <fullName evidence="8">Sigma-54-dependent Fis family transcriptional regulator</fullName>
    </submittedName>
</protein>
<feature type="domain" description="Response regulatory" evidence="7">
    <location>
        <begin position="3"/>
        <end position="116"/>
    </location>
</feature>
<sequence length="449" mass="51967">MGNIIIIEDDKNSANILKKFLEKKNYSTDVFYDLKSVQKINLNNYDVMLLDMILPDGKGTEKIKEFIEINPYLKVIIMTGFGDVEDAVYSMKSGAFDFIKKPIDLKRLTFIIEKAYEEIALEKENTKLKYIVQESIKDDFVIGQSEIMRKLIEIVNKVIETDANLLITGETGVGKEVFTRYIQRFSKRKDKPFIIMNCAAIPKDLVESELFGYEKGAFTGADKSKPGKFELADNGTIFLDEIGELPLDIQSKLLRVLENGIIERVGGTKEIKIDVRVIAATNRNLEEEVKKGNFRMDLFYRLNVININIPPIRERKEDIPIFIEFFNKRYSKKYNKKPLKFSKDAMNMLTEYNWPGNIREIRNFVERIFIIFDTNKVINRVDIDIMLKPEENNSNKGVSVMTLEEMEREVILKALKKYNGNKTKTAKALGISLRALQYKLKKYENMLGE</sequence>
<dbReference type="InterPro" id="IPR009057">
    <property type="entry name" value="Homeodomain-like_sf"/>
</dbReference>
<organism evidence="8 9">
    <name type="scientific">Marinitoga aeolica</name>
    <dbReference type="NCBI Taxonomy" id="2809031"/>
    <lineage>
        <taxon>Bacteria</taxon>
        <taxon>Thermotogati</taxon>
        <taxon>Thermotogota</taxon>
        <taxon>Thermotogae</taxon>
        <taxon>Petrotogales</taxon>
        <taxon>Petrotogaceae</taxon>
        <taxon>Marinitoga</taxon>
    </lineage>
</organism>
<evidence type="ECO:0000256" key="2">
    <source>
        <dbReference type="ARBA" id="ARBA00022840"/>
    </source>
</evidence>
<keyword evidence="2" id="KW-0067">ATP-binding</keyword>
<evidence type="ECO:0000259" key="7">
    <source>
        <dbReference type="PROSITE" id="PS50110"/>
    </source>
</evidence>
<dbReference type="InterPro" id="IPR001789">
    <property type="entry name" value="Sig_transdc_resp-reg_receiver"/>
</dbReference>